<evidence type="ECO:0000256" key="1">
    <source>
        <dbReference type="ARBA" id="ARBA00022485"/>
    </source>
</evidence>
<dbReference type="PROSITE" id="PS01244">
    <property type="entry name" value="ACONITASE_2"/>
    <property type="match status" value="1"/>
</dbReference>
<dbReference type="InterPro" id="IPR018136">
    <property type="entry name" value="Aconitase_4Fe-4S_BS"/>
</dbReference>
<feature type="binding site" evidence="6">
    <location>
        <position position="357"/>
    </location>
    <ligand>
        <name>[4Fe-4S] cluster</name>
        <dbReference type="ChEBI" id="CHEBI:49883"/>
    </ligand>
</feature>
<feature type="binding site" evidence="6">
    <location>
        <position position="360"/>
    </location>
    <ligand>
        <name>[4Fe-4S] cluster</name>
        <dbReference type="ChEBI" id="CHEBI:49883"/>
    </ligand>
</feature>
<name>A5CZ94_PELTS</name>
<dbReference type="KEGG" id="pth:PTH_2519"/>
<comment type="function">
    <text evidence="6">Catalyzes the isomerization between 2-isopropylmalate and 3-isopropylmalate, via the formation of 2-isopropylmaleate.</text>
</comment>
<dbReference type="PANTHER" id="PTHR43822">
    <property type="entry name" value="HOMOACONITASE, MITOCHONDRIAL-RELATED"/>
    <property type="match status" value="1"/>
</dbReference>
<evidence type="ECO:0000313" key="9">
    <source>
        <dbReference type="Proteomes" id="UP000006556"/>
    </source>
</evidence>
<evidence type="ECO:0000256" key="3">
    <source>
        <dbReference type="ARBA" id="ARBA00023004"/>
    </source>
</evidence>
<feature type="binding site" evidence="6">
    <location>
        <position position="297"/>
    </location>
    <ligand>
        <name>[4Fe-4S] cluster</name>
        <dbReference type="ChEBI" id="CHEBI:49883"/>
    </ligand>
</feature>
<dbReference type="NCBIfam" id="TIGR01343">
    <property type="entry name" value="hacA_fam"/>
    <property type="match status" value="1"/>
</dbReference>
<dbReference type="eggNOG" id="COG0065">
    <property type="taxonomic scope" value="Bacteria"/>
</dbReference>
<keyword evidence="2 6" id="KW-0479">Metal-binding</keyword>
<dbReference type="InterPro" id="IPR006251">
    <property type="entry name" value="Homoacnase/IPMdehydase_lsu"/>
</dbReference>
<feature type="domain" description="Aconitase/3-isopropylmalate dehydratase large subunit alpha/beta/alpha" evidence="7">
    <location>
        <begin position="7"/>
        <end position="285"/>
    </location>
</feature>
<dbReference type="Proteomes" id="UP000006556">
    <property type="component" value="Chromosome"/>
</dbReference>
<evidence type="ECO:0000256" key="2">
    <source>
        <dbReference type="ARBA" id="ARBA00022723"/>
    </source>
</evidence>
<comment type="subunit">
    <text evidence="6">Heterodimer of LeuC and LeuD.</text>
</comment>
<keyword evidence="9" id="KW-1185">Reference proteome</keyword>
<dbReference type="InterPro" id="IPR011826">
    <property type="entry name" value="HAcnase/IPMdehydase_lsu_prok"/>
</dbReference>
<dbReference type="InterPro" id="IPR001030">
    <property type="entry name" value="Acoase/IPM_deHydtase_lsu_aba"/>
</dbReference>
<keyword evidence="1 6" id="KW-0004">4Fe-4S</keyword>
<dbReference type="GO" id="GO:0051539">
    <property type="term" value="F:4 iron, 4 sulfur cluster binding"/>
    <property type="evidence" value="ECO:0007669"/>
    <property type="project" value="UniProtKB-KW"/>
</dbReference>
<evidence type="ECO:0000259" key="7">
    <source>
        <dbReference type="Pfam" id="PF00330"/>
    </source>
</evidence>
<evidence type="ECO:0000313" key="8">
    <source>
        <dbReference type="EMBL" id="BAF60700.1"/>
    </source>
</evidence>
<dbReference type="EMBL" id="AP009389">
    <property type="protein sequence ID" value="BAF60700.1"/>
    <property type="molecule type" value="Genomic_DNA"/>
</dbReference>
<dbReference type="NCBIfam" id="TIGR02086">
    <property type="entry name" value="IPMI_arch"/>
    <property type="match status" value="1"/>
</dbReference>
<protein>
    <recommendedName>
        <fullName evidence="6">3-isopropylmalate dehydratase large subunit</fullName>
        <ecNumber evidence="6">4.2.1.33</ecNumber>
    </recommendedName>
    <alternativeName>
        <fullName evidence="6">Alpha-IPM isomerase</fullName>
        <shortName evidence="6">IPMI</shortName>
    </alternativeName>
    <alternativeName>
        <fullName evidence="6">Isopropylmalate isomerase</fullName>
    </alternativeName>
</protein>
<dbReference type="SUPFAM" id="SSF53732">
    <property type="entry name" value="Aconitase iron-sulfur domain"/>
    <property type="match status" value="1"/>
</dbReference>
<evidence type="ECO:0000256" key="5">
    <source>
        <dbReference type="ARBA" id="ARBA00023239"/>
    </source>
</evidence>
<keyword evidence="3 6" id="KW-0408">Iron</keyword>
<dbReference type="EC" id="4.2.1.33" evidence="6"/>
<proteinExistence type="inferred from homology"/>
<dbReference type="NCBIfam" id="NF001614">
    <property type="entry name" value="PRK00402.1"/>
    <property type="match status" value="1"/>
</dbReference>
<gene>
    <name evidence="8" type="primary">LeuC</name>
    <name evidence="6" type="synonym">leuC</name>
    <name evidence="8" type="ordered locus">PTH_2519</name>
</gene>
<sequence length="417" mass="44213">MGQTIIEKILSSHSGQEVHANDIVVARVDYVMGQDGTAPLAIKAFNEMGGREVFDRERVAFVIDHSAPSPNEGVSSLHKLMREFSREKGFCLYDVGEGVCHQVVPESGLVGPGSLVIGADSHTCTYGALNAFSTGVGSTDLAGGLISGRMWFKVPGTIKFVCRGTLSPGVFSKDLILYLIGDVTADGATYMAAEYTGEAIAALSQEARFTIANMAIEMGAKAGLMEADEKTFAWLGRFTRRKFSPVNADPDAEYAKILEYDVSGIEPQVARPHRVDNVAPVGEVAGKPVQQAVIGTCTNGRLEDLRIAAGILRGRKVHKEVRLIVAPASRRVFLDAMAEGIIRDLVEAGAAVVTPGCGPCVGTHNGVPSDGETVISTANRNFKGRMGNSKAEIYLASPATVAASAVTGKITDPREFI</sequence>
<dbReference type="GO" id="GO:0003861">
    <property type="term" value="F:3-isopropylmalate dehydratase activity"/>
    <property type="evidence" value="ECO:0007669"/>
    <property type="project" value="UniProtKB-UniRule"/>
</dbReference>
<organism evidence="8 9">
    <name type="scientific">Pelotomaculum thermopropionicum (strain DSM 13744 / JCM 10971 / SI)</name>
    <dbReference type="NCBI Taxonomy" id="370438"/>
    <lineage>
        <taxon>Bacteria</taxon>
        <taxon>Bacillati</taxon>
        <taxon>Bacillota</taxon>
        <taxon>Clostridia</taxon>
        <taxon>Eubacteriales</taxon>
        <taxon>Desulfotomaculaceae</taxon>
        <taxon>Pelotomaculum</taxon>
    </lineage>
</organism>
<dbReference type="CDD" id="cd01583">
    <property type="entry name" value="IPMI"/>
    <property type="match status" value="1"/>
</dbReference>
<dbReference type="PRINTS" id="PR00415">
    <property type="entry name" value="ACONITASE"/>
</dbReference>
<keyword evidence="6" id="KW-0028">Amino-acid biosynthesis</keyword>
<dbReference type="PROSITE" id="PS00450">
    <property type="entry name" value="ACONITASE_1"/>
    <property type="match status" value="1"/>
</dbReference>
<dbReference type="HOGENOM" id="CLU_006714_3_4_9"/>
<dbReference type="UniPathway" id="UPA00048">
    <property type="reaction ID" value="UER00071"/>
</dbReference>
<dbReference type="Pfam" id="PF00330">
    <property type="entry name" value="Aconitase"/>
    <property type="match status" value="1"/>
</dbReference>
<comment type="cofactor">
    <cofactor evidence="6">
        <name>[4Fe-4S] cluster</name>
        <dbReference type="ChEBI" id="CHEBI:49883"/>
    </cofactor>
    <text evidence="6">Binds 1 [4Fe-4S] cluster per subunit.</text>
</comment>
<dbReference type="InterPro" id="IPR015931">
    <property type="entry name" value="Acnase/IPM_dHydase_lsu_aba_1/3"/>
</dbReference>
<evidence type="ECO:0000256" key="6">
    <source>
        <dbReference type="HAMAP-Rule" id="MF_01027"/>
    </source>
</evidence>
<dbReference type="InterPro" id="IPR050067">
    <property type="entry name" value="IPM_dehydratase_rel_enz"/>
</dbReference>
<dbReference type="STRING" id="370438.PTH_2519"/>
<dbReference type="GO" id="GO:0009098">
    <property type="term" value="P:L-leucine biosynthetic process"/>
    <property type="evidence" value="ECO:0007669"/>
    <property type="project" value="UniProtKB-UniRule"/>
</dbReference>
<evidence type="ECO:0000256" key="4">
    <source>
        <dbReference type="ARBA" id="ARBA00023014"/>
    </source>
</evidence>
<dbReference type="HAMAP" id="MF_01027">
    <property type="entry name" value="LeuC_type2"/>
    <property type="match status" value="1"/>
</dbReference>
<comment type="pathway">
    <text evidence="6">Amino-acid biosynthesis; L-leucine biosynthesis; L-leucine from 3-methyl-2-oxobutanoate: step 2/4.</text>
</comment>
<reference evidence="9" key="1">
    <citation type="journal article" date="2008" name="Genome Res.">
        <title>The genome of Pelotomaculum thermopropionicum reveals niche-associated evolution in anaerobic microbiota.</title>
        <authorList>
            <person name="Kosaka T."/>
            <person name="Kato S."/>
            <person name="Shimoyama T."/>
            <person name="Ishii S."/>
            <person name="Abe T."/>
            <person name="Watanabe K."/>
        </authorList>
    </citation>
    <scope>NUCLEOTIDE SEQUENCE [LARGE SCALE GENOMIC DNA]</scope>
    <source>
        <strain evidence="9">DSM 13744 / JCM 10971 / SI</strain>
    </source>
</reference>
<dbReference type="InterPro" id="IPR036008">
    <property type="entry name" value="Aconitase_4Fe-4S_dom"/>
</dbReference>
<dbReference type="Gene3D" id="3.30.499.10">
    <property type="entry name" value="Aconitase, domain 3"/>
    <property type="match status" value="2"/>
</dbReference>
<comment type="catalytic activity">
    <reaction evidence="6">
        <text>(2R,3S)-3-isopropylmalate = (2S)-2-isopropylmalate</text>
        <dbReference type="Rhea" id="RHEA:32287"/>
        <dbReference type="ChEBI" id="CHEBI:1178"/>
        <dbReference type="ChEBI" id="CHEBI:35121"/>
        <dbReference type="EC" id="4.2.1.33"/>
    </reaction>
</comment>
<comment type="similarity">
    <text evidence="6">Belongs to the aconitase/IPM isomerase family. LeuC type 2 subfamily.</text>
</comment>
<dbReference type="InterPro" id="IPR033941">
    <property type="entry name" value="IPMI_cat"/>
</dbReference>
<keyword evidence="4 6" id="KW-0411">Iron-sulfur</keyword>
<dbReference type="GO" id="GO:0046872">
    <property type="term" value="F:metal ion binding"/>
    <property type="evidence" value="ECO:0007669"/>
    <property type="project" value="UniProtKB-KW"/>
</dbReference>
<keyword evidence="6" id="KW-0432">Leucine biosynthesis</keyword>
<dbReference type="AlphaFoldDB" id="A5CZ94"/>
<accession>A5CZ94</accession>
<dbReference type="PANTHER" id="PTHR43822:SF2">
    <property type="entry name" value="HOMOACONITASE, MITOCHONDRIAL"/>
    <property type="match status" value="1"/>
</dbReference>
<keyword evidence="5 6" id="KW-0456">Lyase</keyword>
<keyword evidence="6" id="KW-0100">Branched-chain amino acid biosynthesis</keyword>